<dbReference type="Proteomes" id="UP000325315">
    <property type="component" value="Unassembled WGS sequence"/>
</dbReference>
<gene>
    <name evidence="1" type="ORF">EPI10_011663</name>
</gene>
<accession>A0A5B6WAF2</accession>
<comment type="caution">
    <text evidence="1">The sequence shown here is derived from an EMBL/GenBank/DDBJ whole genome shotgun (WGS) entry which is preliminary data.</text>
</comment>
<keyword evidence="2" id="KW-1185">Reference proteome</keyword>
<reference evidence="2" key="1">
    <citation type="journal article" date="2019" name="Plant Biotechnol. J.">
        <title>Genome sequencing of the Australian wild diploid species Gossypium australe highlights disease resistance and delayed gland morphogenesis.</title>
        <authorList>
            <person name="Cai Y."/>
            <person name="Cai X."/>
            <person name="Wang Q."/>
            <person name="Wang P."/>
            <person name="Zhang Y."/>
            <person name="Cai C."/>
            <person name="Xu Y."/>
            <person name="Wang K."/>
            <person name="Zhou Z."/>
            <person name="Wang C."/>
            <person name="Geng S."/>
            <person name="Li B."/>
            <person name="Dong Q."/>
            <person name="Hou Y."/>
            <person name="Wang H."/>
            <person name="Ai P."/>
            <person name="Liu Z."/>
            <person name="Yi F."/>
            <person name="Sun M."/>
            <person name="An G."/>
            <person name="Cheng J."/>
            <person name="Zhang Y."/>
            <person name="Shi Q."/>
            <person name="Xie Y."/>
            <person name="Shi X."/>
            <person name="Chang Y."/>
            <person name="Huang F."/>
            <person name="Chen Y."/>
            <person name="Hong S."/>
            <person name="Mi L."/>
            <person name="Sun Q."/>
            <person name="Zhang L."/>
            <person name="Zhou B."/>
            <person name="Peng R."/>
            <person name="Zhang X."/>
            <person name="Liu F."/>
        </authorList>
    </citation>
    <scope>NUCLEOTIDE SEQUENCE [LARGE SCALE GENOMIC DNA]</scope>
    <source>
        <strain evidence="2">cv. PA1801</strain>
    </source>
</reference>
<protein>
    <submittedName>
        <fullName evidence="1">Uncharacterized protein</fullName>
    </submittedName>
</protein>
<dbReference type="EMBL" id="SMMG02000004">
    <property type="protein sequence ID" value="KAA3477802.1"/>
    <property type="molecule type" value="Genomic_DNA"/>
</dbReference>
<dbReference type="AlphaFoldDB" id="A0A5B6WAF2"/>
<sequence length="81" mass="9311">MKICGRIILHSKHHWGCHLSNLFVGSLAIYLLSSNIKNFRPSRKVKDIKTGLTFKVNGQCLKHYWDVSVTQDKQSIDLQNT</sequence>
<evidence type="ECO:0000313" key="2">
    <source>
        <dbReference type="Proteomes" id="UP000325315"/>
    </source>
</evidence>
<organism evidence="1 2">
    <name type="scientific">Gossypium australe</name>
    <dbReference type="NCBI Taxonomy" id="47621"/>
    <lineage>
        <taxon>Eukaryota</taxon>
        <taxon>Viridiplantae</taxon>
        <taxon>Streptophyta</taxon>
        <taxon>Embryophyta</taxon>
        <taxon>Tracheophyta</taxon>
        <taxon>Spermatophyta</taxon>
        <taxon>Magnoliopsida</taxon>
        <taxon>eudicotyledons</taxon>
        <taxon>Gunneridae</taxon>
        <taxon>Pentapetalae</taxon>
        <taxon>rosids</taxon>
        <taxon>malvids</taxon>
        <taxon>Malvales</taxon>
        <taxon>Malvaceae</taxon>
        <taxon>Malvoideae</taxon>
        <taxon>Gossypium</taxon>
    </lineage>
</organism>
<proteinExistence type="predicted"/>
<evidence type="ECO:0000313" key="1">
    <source>
        <dbReference type="EMBL" id="KAA3477802.1"/>
    </source>
</evidence>
<name>A0A5B6WAF2_9ROSI</name>